<keyword evidence="2" id="KW-1185">Reference proteome</keyword>
<proteinExistence type="predicted"/>
<dbReference type="AlphaFoldDB" id="A0A225VHG7"/>
<dbReference type="OrthoDB" id="79295at2759"/>
<protein>
    <submittedName>
        <fullName evidence="1">Uncharacterized protein</fullName>
    </submittedName>
</protein>
<dbReference type="EMBL" id="NBNE01004647">
    <property type="protein sequence ID" value="OWZ05021.1"/>
    <property type="molecule type" value="Genomic_DNA"/>
</dbReference>
<evidence type="ECO:0000313" key="1">
    <source>
        <dbReference type="EMBL" id="OWZ05021.1"/>
    </source>
</evidence>
<reference evidence="2" key="1">
    <citation type="submission" date="2017-03" db="EMBL/GenBank/DDBJ databases">
        <title>Phytopthora megakarya and P. palmivora, two closely related causual agents of cacao black pod achieved similar genome size and gene model numbers by different mechanisms.</title>
        <authorList>
            <person name="Ali S."/>
            <person name="Shao J."/>
            <person name="Larry D.J."/>
            <person name="Kronmiller B."/>
            <person name="Shen D."/>
            <person name="Strem M.D."/>
            <person name="Melnick R.L."/>
            <person name="Guiltinan M.J."/>
            <person name="Tyler B.M."/>
            <person name="Meinhardt L.W."/>
            <person name="Bailey B.A."/>
        </authorList>
    </citation>
    <scope>NUCLEOTIDE SEQUENCE [LARGE SCALE GENOMIC DNA]</scope>
    <source>
        <strain evidence="2">zdho120</strain>
    </source>
</reference>
<sequence>MDLLRCIVADDATSHISPTGIPPYIHLYRQHQETQRVIERMSRVLLSNFSKLLEDKCVGSGVMRKEELHATIRELPKQDYIITPPDTPAGSFFGGSEIASSTVYQSLLSFLTWTPSGGLATKRWNILRLKDCRHPILAREIIKSDIRSGQNLSNIFVTLWSQPQVHP</sequence>
<comment type="caution">
    <text evidence="1">The sequence shown here is derived from an EMBL/GenBank/DDBJ whole genome shotgun (WGS) entry which is preliminary data.</text>
</comment>
<evidence type="ECO:0000313" key="2">
    <source>
        <dbReference type="Proteomes" id="UP000198211"/>
    </source>
</evidence>
<dbReference type="Proteomes" id="UP000198211">
    <property type="component" value="Unassembled WGS sequence"/>
</dbReference>
<gene>
    <name evidence="1" type="ORF">PHMEG_00022965</name>
</gene>
<name>A0A225VHG7_9STRA</name>
<organism evidence="1 2">
    <name type="scientific">Phytophthora megakarya</name>
    <dbReference type="NCBI Taxonomy" id="4795"/>
    <lineage>
        <taxon>Eukaryota</taxon>
        <taxon>Sar</taxon>
        <taxon>Stramenopiles</taxon>
        <taxon>Oomycota</taxon>
        <taxon>Peronosporomycetes</taxon>
        <taxon>Peronosporales</taxon>
        <taxon>Peronosporaceae</taxon>
        <taxon>Phytophthora</taxon>
    </lineage>
</organism>
<accession>A0A225VHG7</accession>